<protein>
    <recommendedName>
        <fullName evidence="6">Beta-xylanase</fullName>
        <ecNumber evidence="6">3.2.1.8</ecNumber>
    </recommendedName>
</protein>
<dbReference type="SMART" id="SM00633">
    <property type="entry name" value="Glyco_10"/>
    <property type="match status" value="1"/>
</dbReference>
<feature type="compositionally biased region" description="Pro residues" evidence="7">
    <location>
        <begin position="396"/>
        <end position="412"/>
    </location>
</feature>
<keyword evidence="11" id="KW-0858">Xylan degradation</keyword>
<reference evidence="11 12" key="1">
    <citation type="submission" date="2016-10" db="EMBL/GenBank/DDBJ databases">
        <authorList>
            <person name="de Groot N.N."/>
        </authorList>
    </citation>
    <scope>NUCLEOTIDE SEQUENCE [LARGE SCALE GENOMIC DNA]</scope>
    <source>
        <strain evidence="11 12">DSM 10317</strain>
    </source>
</reference>
<dbReference type="Gene3D" id="3.20.20.80">
    <property type="entry name" value="Glycosidases"/>
    <property type="match status" value="1"/>
</dbReference>
<dbReference type="SUPFAM" id="SSF51445">
    <property type="entry name" value="(Trans)glycosidases"/>
    <property type="match status" value="1"/>
</dbReference>
<evidence type="ECO:0000256" key="1">
    <source>
        <dbReference type="ARBA" id="ARBA00007495"/>
    </source>
</evidence>
<dbReference type="InterPro" id="IPR017853">
    <property type="entry name" value="GH"/>
</dbReference>
<dbReference type="GO" id="GO:0045493">
    <property type="term" value="P:xylan catabolic process"/>
    <property type="evidence" value="ECO:0007669"/>
    <property type="project" value="UniProtKB-KW"/>
</dbReference>
<comment type="similarity">
    <text evidence="1 6">Belongs to the glycosyl hydrolase 10 (cellulase F) family.</text>
</comment>
<feature type="compositionally biased region" description="Pro residues" evidence="7">
    <location>
        <begin position="578"/>
        <end position="592"/>
    </location>
</feature>
<keyword evidence="3 6" id="KW-0119">Carbohydrate metabolism</keyword>
<dbReference type="InterPro" id="IPR044846">
    <property type="entry name" value="GH10"/>
</dbReference>
<feature type="chain" id="PRO_5011591198" description="Beta-xylanase" evidence="8">
    <location>
        <begin position="34"/>
        <end position="690"/>
    </location>
</feature>
<dbReference type="InterPro" id="IPR018366">
    <property type="entry name" value="CBM2_CS"/>
</dbReference>
<proteinExistence type="inferred from homology"/>
<dbReference type="InterPro" id="IPR000772">
    <property type="entry name" value="Ricin_B_lectin"/>
</dbReference>
<dbReference type="Pfam" id="PF00553">
    <property type="entry name" value="CBM_2"/>
    <property type="match status" value="1"/>
</dbReference>
<dbReference type="GO" id="GO:0030247">
    <property type="term" value="F:polysaccharide binding"/>
    <property type="evidence" value="ECO:0007669"/>
    <property type="project" value="UniProtKB-UniRule"/>
</dbReference>
<comment type="catalytic activity">
    <reaction evidence="6">
        <text>Endohydrolysis of (1-&gt;4)-beta-D-xylosidic linkages in xylans.</text>
        <dbReference type="EC" id="3.2.1.8"/>
    </reaction>
</comment>
<dbReference type="InterPro" id="IPR001000">
    <property type="entry name" value="GH10_dom"/>
</dbReference>
<dbReference type="RefSeq" id="WP_090163590.1">
    <property type="nucleotide sequence ID" value="NZ_FMWK01000014.1"/>
</dbReference>
<dbReference type="InterPro" id="IPR001919">
    <property type="entry name" value="CBD2"/>
</dbReference>
<dbReference type="AlphaFoldDB" id="A0A1G5S2W9"/>
<dbReference type="Gene3D" id="2.80.10.50">
    <property type="match status" value="2"/>
</dbReference>
<keyword evidence="4 6" id="KW-0326">Glycosidase</keyword>
<feature type="signal peptide" evidence="8">
    <location>
        <begin position="1"/>
        <end position="33"/>
    </location>
</feature>
<dbReference type="InterPro" id="IPR035992">
    <property type="entry name" value="Ricin_B-like_lectins"/>
</dbReference>
<dbReference type="PROSITE" id="PS51760">
    <property type="entry name" value="GH10_2"/>
    <property type="match status" value="1"/>
</dbReference>
<accession>A0A1G5S2W9</accession>
<evidence type="ECO:0000256" key="3">
    <source>
        <dbReference type="ARBA" id="ARBA00023277"/>
    </source>
</evidence>
<dbReference type="EC" id="3.2.1.8" evidence="6"/>
<dbReference type="PRINTS" id="PR00134">
    <property type="entry name" value="GLHYDRLASE10"/>
</dbReference>
<dbReference type="PROSITE" id="PS51173">
    <property type="entry name" value="CBM2"/>
    <property type="match status" value="1"/>
</dbReference>
<evidence type="ECO:0000256" key="4">
    <source>
        <dbReference type="ARBA" id="ARBA00023295"/>
    </source>
</evidence>
<dbReference type="InterPro" id="IPR012291">
    <property type="entry name" value="CBM2_carb-bd_dom_sf"/>
</dbReference>
<dbReference type="GO" id="GO:0031176">
    <property type="term" value="F:endo-1,4-beta-xylanase activity"/>
    <property type="evidence" value="ECO:0007669"/>
    <property type="project" value="UniProtKB-EC"/>
</dbReference>
<evidence type="ECO:0000313" key="12">
    <source>
        <dbReference type="Proteomes" id="UP000199428"/>
    </source>
</evidence>
<evidence type="ECO:0000259" key="9">
    <source>
        <dbReference type="PROSITE" id="PS51173"/>
    </source>
</evidence>
<organism evidence="11 12">
    <name type="scientific">Pseudobutyrivibrio xylanivorans</name>
    <dbReference type="NCBI Taxonomy" id="185007"/>
    <lineage>
        <taxon>Bacteria</taxon>
        <taxon>Bacillati</taxon>
        <taxon>Bacillota</taxon>
        <taxon>Clostridia</taxon>
        <taxon>Lachnospirales</taxon>
        <taxon>Lachnospiraceae</taxon>
        <taxon>Pseudobutyrivibrio</taxon>
    </lineage>
</organism>
<dbReference type="Pfam" id="PF00331">
    <property type="entry name" value="Glyco_hydro_10"/>
    <property type="match status" value="1"/>
</dbReference>
<evidence type="ECO:0000256" key="8">
    <source>
        <dbReference type="SAM" id="SignalP"/>
    </source>
</evidence>
<dbReference type="PROSITE" id="PS00561">
    <property type="entry name" value="CBM2_A"/>
    <property type="match status" value="1"/>
</dbReference>
<dbReference type="PANTHER" id="PTHR31490">
    <property type="entry name" value="GLYCOSYL HYDROLASE"/>
    <property type="match status" value="1"/>
</dbReference>
<dbReference type="SMART" id="SM00637">
    <property type="entry name" value="CBD_II"/>
    <property type="match status" value="1"/>
</dbReference>
<evidence type="ECO:0000256" key="2">
    <source>
        <dbReference type="ARBA" id="ARBA00022801"/>
    </source>
</evidence>
<name>A0A1G5S2W9_PSEXY</name>
<dbReference type="SUPFAM" id="SSF49384">
    <property type="entry name" value="Carbohydrate-binding domain"/>
    <property type="match status" value="1"/>
</dbReference>
<dbReference type="CDD" id="cd00161">
    <property type="entry name" value="beta-trefoil_Ricin-like"/>
    <property type="match status" value="1"/>
</dbReference>
<dbReference type="Pfam" id="PF14200">
    <property type="entry name" value="RicinB_lectin_2"/>
    <property type="match status" value="2"/>
</dbReference>
<feature type="domain" description="CBM2" evidence="9">
    <location>
        <begin position="592"/>
        <end position="690"/>
    </location>
</feature>
<evidence type="ECO:0000256" key="5">
    <source>
        <dbReference type="ARBA" id="ARBA00023326"/>
    </source>
</evidence>
<dbReference type="EMBL" id="FMWK01000014">
    <property type="protein sequence ID" value="SCZ80487.1"/>
    <property type="molecule type" value="Genomic_DNA"/>
</dbReference>
<evidence type="ECO:0000313" key="11">
    <source>
        <dbReference type="EMBL" id="SCZ80487.1"/>
    </source>
</evidence>
<feature type="region of interest" description="Disordered" evidence="7">
    <location>
        <begin position="386"/>
        <end position="420"/>
    </location>
</feature>
<dbReference type="Proteomes" id="UP000199428">
    <property type="component" value="Unassembled WGS sequence"/>
</dbReference>
<gene>
    <name evidence="11" type="ORF">SAMN02910350_02316</name>
</gene>
<dbReference type="Gene3D" id="2.60.40.290">
    <property type="match status" value="1"/>
</dbReference>
<feature type="domain" description="GH10" evidence="10">
    <location>
        <begin position="32"/>
        <end position="381"/>
    </location>
</feature>
<feature type="region of interest" description="Disordered" evidence="7">
    <location>
        <begin position="570"/>
        <end position="598"/>
    </location>
</feature>
<evidence type="ECO:0000256" key="6">
    <source>
        <dbReference type="RuleBase" id="RU361174"/>
    </source>
</evidence>
<dbReference type="PANTHER" id="PTHR31490:SF90">
    <property type="entry name" value="ENDO-1,4-BETA-XYLANASE A"/>
    <property type="match status" value="1"/>
</dbReference>
<dbReference type="InterPro" id="IPR008965">
    <property type="entry name" value="CBM2/CBM3_carb-bd_dom_sf"/>
</dbReference>
<sequence length="690" mass="75801">MKKKLLKSFASKLLAVACAFTMLATAPSLTANAAQATLLNTYGSTYGYSGTCINLYQLRDAGQLNFLKQHYNSITLENEMKPDALLGGSARLISVSQAKNQGYYIPDNYREQYVPQINFSTVDEVMKICYNNGLKMRAHTLVWHSQTPSWFFRSNYSGGAGFVNSSVMDARLEMYVKTVMNHVYTNQYGSVVYAWDVANEILHANNSGWEAVYGNNRKNASYVKKAFNYAYDTLEYFKLTDSVKLFYNDYNTYMEVNDVITLVNYINQGRKVCAGVGMQSHLGTGFPSVDYYTTALNSFLRAGFEVQITEMDITNKGDNDMANYAYQLFKNINTAKKNGGKITSITWWGLSDQTTWISNSAPLLFSRPGQAKQSYNSVIKAYTDVIGQPGSNPGTRPTPTPTPKPQPTPTPTPSQNVDKNSTANIADGWYYLKNTLSQKYLTVEGNSAKAATNVCISKGTGVDGQKWYVQNLGNGYISLKSGLGDFMLDVANGKDEDGANLQIYNAYAHDPQQFIVKNTNKSGVYTIATKTSNGSKYVDVYEHKTADGTNVCQWTYYGNPNQQWQFEKVNGGSQAQPTPTPTPQPTPTPAPQPSTGAGLTAKATINSWGSGYTANIKVSNNTGKTVNGWTLKLKKSEVKMDSSWNVNVKESGDSYVLTPVDWNSSIPNGGSVEFGFNGSGNVGSISVDVQ</sequence>
<keyword evidence="5 6" id="KW-0624">Polysaccharide degradation</keyword>
<dbReference type="SUPFAM" id="SSF50370">
    <property type="entry name" value="Ricin B-like lectins"/>
    <property type="match status" value="1"/>
</dbReference>
<evidence type="ECO:0000259" key="10">
    <source>
        <dbReference type="PROSITE" id="PS51760"/>
    </source>
</evidence>
<evidence type="ECO:0000256" key="7">
    <source>
        <dbReference type="SAM" id="MobiDB-lite"/>
    </source>
</evidence>
<keyword evidence="2 6" id="KW-0378">Hydrolase</keyword>
<keyword evidence="8" id="KW-0732">Signal</keyword>